<dbReference type="KEGG" id="pic:PICST_74051"/>
<feature type="transmembrane region" description="Helical" evidence="2">
    <location>
        <begin position="351"/>
        <end position="374"/>
    </location>
</feature>
<dbReference type="GO" id="GO:0055088">
    <property type="term" value="P:lipid homeostasis"/>
    <property type="evidence" value="ECO:0007669"/>
    <property type="project" value="InterPro"/>
</dbReference>
<keyword evidence="2" id="KW-0472">Membrane</keyword>
<dbReference type="GO" id="GO:0006998">
    <property type="term" value="P:nuclear envelope organization"/>
    <property type="evidence" value="ECO:0007669"/>
    <property type="project" value="InterPro"/>
</dbReference>
<dbReference type="InterPro" id="IPR040202">
    <property type="entry name" value="Brl1/Brr6"/>
</dbReference>
<evidence type="ECO:0000256" key="2">
    <source>
        <dbReference type="SAM" id="Phobius"/>
    </source>
</evidence>
<sequence length="565" mass="62448">MSYKRYPDGNDFDGTFFQSLSLEDTGHATANIYNRHYTAEYDEDLMEIDYEHDKSDFNLDHANFTPEPISSGDPDILTPINKLSHFASTPAQSTPINEDKNSNETISDNKSEELQEHEKEIENEDADLGEANSSIVSSLLSPTILGARLAIRSPRLLLPPPSRKGSVSFSDIDHEYDTSSFRDHSATLPISKFGNYKTPEPINRLSNLNFRNVSSFSSNSDLSTFLASKDENDDTEEYIYNPRDGNYLSFNNNRTFDNSLNRSYLYRQSFNGLADRSAASFINRSHMDTSAVQIHHHHYYYGGNDDTANRTIGSPEHTGAHTRTLQLSATGEPNLPSPWQSNISPIARVPYLLASYLQLIINLVVSAYTIYILYQVISTIRRDINVKLDLHAKNILSEIQSCTRQYKENGCGPDTVGPELEEVCASLAKCMNQSPHKGSGNASSISAETIGLIINSLVEPLGLKVFLFLFGTIAALFACNFTFGYIRAKTYYGWNSELIANPAHAAIPGSTSSGLGSTEEQLFSPGNGSQLVNTPKNNANSLAYTDGRQGGSDNSGRGLWKKLTS</sequence>
<evidence type="ECO:0000256" key="1">
    <source>
        <dbReference type="SAM" id="MobiDB-lite"/>
    </source>
</evidence>
<accession>A3M0B2</accession>
<keyword evidence="5" id="KW-1185">Reference proteome</keyword>
<feature type="region of interest" description="Disordered" evidence="1">
    <location>
        <begin position="87"/>
        <end position="125"/>
    </location>
</feature>
<gene>
    <name evidence="4" type="ORF">PICST_74051</name>
</gene>
<dbReference type="RefSeq" id="XP_001386518.2">
    <property type="nucleotide sequence ID" value="XM_001386481.1"/>
</dbReference>
<dbReference type="OMA" id="TRHINSF"/>
<dbReference type="GO" id="GO:0031965">
    <property type="term" value="C:nuclear membrane"/>
    <property type="evidence" value="ECO:0007669"/>
    <property type="project" value="InterPro"/>
</dbReference>
<dbReference type="InParanoid" id="A3M0B2"/>
<reference evidence="4 5" key="1">
    <citation type="journal article" date="2007" name="Nat. Biotechnol.">
        <title>Genome sequence of the lignocellulose-bioconverting and xylose-fermenting yeast Pichia stipitis.</title>
        <authorList>
            <person name="Jeffries T.W."/>
            <person name="Grigoriev I.V."/>
            <person name="Grimwood J."/>
            <person name="Laplaza J.M."/>
            <person name="Aerts A."/>
            <person name="Salamov A."/>
            <person name="Schmutz J."/>
            <person name="Lindquist E."/>
            <person name="Dehal P."/>
            <person name="Shapiro H."/>
            <person name="Jin Y.S."/>
            <person name="Passoth V."/>
            <person name="Richardson P.M."/>
        </authorList>
    </citation>
    <scope>NUCLEOTIDE SEQUENCE [LARGE SCALE GENOMIC DNA]</scope>
    <source>
        <strain evidence="5">ATCC 58785 / CBS 6054 / NBRC 10063 / NRRL Y-11545</strain>
    </source>
</reference>
<name>A3M0B2_PICST</name>
<feature type="compositionally biased region" description="Polar residues" evidence="1">
    <location>
        <begin position="87"/>
        <end position="96"/>
    </location>
</feature>
<keyword evidence="2" id="KW-0812">Transmembrane</keyword>
<feature type="compositionally biased region" description="Basic and acidic residues" evidence="1">
    <location>
        <begin position="97"/>
        <end position="120"/>
    </location>
</feature>
<feature type="compositionally biased region" description="Polar residues" evidence="1">
    <location>
        <begin position="519"/>
        <end position="543"/>
    </location>
</feature>
<dbReference type="OrthoDB" id="5961at2759"/>
<dbReference type="InterPro" id="IPR018767">
    <property type="entry name" value="Brl1/Brr6_dom"/>
</dbReference>
<dbReference type="AlphaFoldDB" id="A3M0B2"/>
<feature type="domain" description="Brl1/Brr6" evidence="3">
    <location>
        <begin position="353"/>
        <end position="487"/>
    </location>
</feature>
<evidence type="ECO:0000259" key="3">
    <source>
        <dbReference type="SMART" id="SM01042"/>
    </source>
</evidence>
<keyword evidence="2" id="KW-1133">Transmembrane helix</keyword>
<dbReference type="FunCoup" id="A3M0B2">
    <property type="interactions" value="29"/>
</dbReference>
<protein>
    <recommendedName>
        <fullName evidence="3">Brl1/Brr6 domain-containing protein</fullName>
    </recommendedName>
</protein>
<dbReference type="GeneID" id="4841158"/>
<evidence type="ECO:0000313" key="5">
    <source>
        <dbReference type="Proteomes" id="UP000002258"/>
    </source>
</evidence>
<dbReference type="Proteomes" id="UP000002258">
    <property type="component" value="Chromosome 8"/>
</dbReference>
<feature type="transmembrane region" description="Helical" evidence="2">
    <location>
        <begin position="465"/>
        <end position="486"/>
    </location>
</feature>
<dbReference type="PANTHER" id="PTHR28136:SF1">
    <property type="entry name" value="NUCLEUS EXPORT PROTEIN BRL1"/>
    <property type="match status" value="1"/>
</dbReference>
<dbReference type="PANTHER" id="PTHR28136">
    <property type="entry name" value="NUCLEUS EXPORT PROTEIN BRR6"/>
    <property type="match status" value="1"/>
</dbReference>
<organism evidence="4 5">
    <name type="scientific">Scheffersomyces stipitis (strain ATCC 58785 / CBS 6054 / NBRC 10063 / NRRL Y-11545)</name>
    <name type="common">Yeast</name>
    <name type="synonym">Pichia stipitis</name>
    <dbReference type="NCBI Taxonomy" id="322104"/>
    <lineage>
        <taxon>Eukaryota</taxon>
        <taxon>Fungi</taxon>
        <taxon>Dikarya</taxon>
        <taxon>Ascomycota</taxon>
        <taxon>Saccharomycotina</taxon>
        <taxon>Pichiomycetes</taxon>
        <taxon>Debaryomycetaceae</taxon>
        <taxon>Scheffersomyces</taxon>
    </lineage>
</organism>
<dbReference type="eggNOG" id="KOG4503">
    <property type="taxonomic scope" value="Eukaryota"/>
</dbReference>
<dbReference type="SMART" id="SM01042">
    <property type="entry name" value="Brr6_like_C_C"/>
    <property type="match status" value="1"/>
</dbReference>
<feature type="region of interest" description="Disordered" evidence="1">
    <location>
        <begin position="510"/>
        <end position="565"/>
    </location>
</feature>
<dbReference type="Pfam" id="PF10104">
    <property type="entry name" value="Brr6_like_C_C"/>
    <property type="match status" value="1"/>
</dbReference>
<dbReference type="HOGENOM" id="CLU_031411_0_0_1"/>
<evidence type="ECO:0000313" key="4">
    <source>
        <dbReference type="EMBL" id="ABN68489.2"/>
    </source>
</evidence>
<dbReference type="EMBL" id="CP000502">
    <property type="protein sequence ID" value="ABN68489.2"/>
    <property type="molecule type" value="Genomic_DNA"/>
</dbReference>
<proteinExistence type="predicted"/>